<evidence type="ECO:0000256" key="1">
    <source>
        <dbReference type="ARBA" id="ARBA00001971"/>
    </source>
</evidence>
<keyword evidence="4" id="KW-0408">Iron</keyword>
<organism evidence="5 6">
    <name type="scientific">Pleurodeles waltl</name>
    <name type="common">Iberian ribbed newt</name>
    <dbReference type="NCBI Taxonomy" id="8319"/>
    <lineage>
        <taxon>Eukaryota</taxon>
        <taxon>Metazoa</taxon>
        <taxon>Chordata</taxon>
        <taxon>Craniata</taxon>
        <taxon>Vertebrata</taxon>
        <taxon>Euteleostomi</taxon>
        <taxon>Amphibia</taxon>
        <taxon>Batrachia</taxon>
        <taxon>Caudata</taxon>
        <taxon>Salamandroidea</taxon>
        <taxon>Salamandridae</taxon>
        <taxon>Pleurodelinae</taxon>
        <taxon>Pleurodeles</taxon>
    </lineage>
</organism>
<sequence>MTLRNLGLGKNSLEARIQEEAKSLVEFFALIKGLPVMYGPFLDHLAIKSLAADAREVLGNQIAQEIRGVVKAMVMYKSPGPDELALEHYEEFVEELAPRLEEVYAKGKSLDPSPAIIHSVGNVISAVIFGHCFSRDDKEFHQLLEANDVVAKRLASPWNRVFDVFPWLMQRLPGPHQDIFKSNAILEEFLKKEIRSHKENGALEEPQDLMDFYQDKISKDPHDVSSTFDEHNMVRLAADLFLGGTETTTTTLRWALLYMVIHPEIQGKGYDEYYGKYFVPYVV</sequence>
<dbReference type="GO" id="GO:0006805">
    <property type="term" value="P:xenobiotic metabolic process"/>
    <property type="evidence" value="ECO:0007669"/>
    <property type="project" value="TreeGrafter"/>
</dbReference>
<accession>A0AAV7L8Y4</accession>
<dbReference type="Gene3D" id="1.10.630.10">
    <property type="entry name" value="Cytochrome P450"/>
    <property type="match status" value="1"/>
</dbReference>
<dbReference type="Proteomes" id="UP001066276">
    <property type="component" value="Chromosome 11"/>
</dbReference>
<dbReference type="Pfam" id="PF00067">
    <property type="entry name" value="p450"/>
    <property type="match status" value="1"/>
</dbReference>
<comment type="similarity">
    <text evidence="2">Belongs to the cytochrome P450 family.</text>
</comment>
<dbReference type="InterPro" id="IPR036396">
    <property type="entry name" value="Cyt_P450_sf"/>
</dbReference>
<reference evidence="5" key="1">
    <citation type="journal article" date="2022" name="bioRxiv">
        <title>Sequencing and chromosome-scale assembly of the giantPleurodeles waltlgenome.</title>
        <authorList>
            <person name="Brown T."/>
            <person name="Elewa A."/>
            <person name="Iarovenko S."/>
            <person name="Subramanian E."/>
            <person name="Araus A.J."/>
            <person name="Petzold A."/>
            <person name="Susuki M."/>
            <person name="Suzuki K.-i.T."/>
            <person name="Hayashi T."/>
            <person name="Toyoda A."/>
            <person name="Oliveira C."/>
            <person name="Osipova E."/>
            <person name="Leigh N.D."/>
            <person name="Simon A."/>
            <person name="Yun M.H."/>
        </authorList>
    </citation>
    <scope>NUCLEOTIDE SEQUENCE</scope>
    <source>
        <strain evidence="5">20211129_DDA</strain>
        <tissue evidence="5">Liver</tissue>
    </source>
</reference>
<dbReference type="GO" id="GO:0005737">
    <property type="term" value="C:cytoplasm"/>
    <property type="evidence" value="ECO:0007669"/>
    <property type="project" value="TreeGrafter"/>
</dbReference>
<dbReference type="GO" id="GO:0016712">
    <property type="term" value="F:oxidoreductase activity, acting on paired donors, with incorporation or reduction of molecular oxygen, reduced flavin or flavoprotein as one donor, and incorporation of one atom of oxygen"/>
    <property type="evidence" value="ECO:0007669"/>
    <property type="project" value="TreeGrafter"/>
</dbReference>
<evidence type="ECO:0000256" key="3">
    <source>
        <dbReference type="ARBA" id="ARBA00022723"/>
    </source>
</evidence>
<evidence type="ECO:0000256" key="4">
    <source>
        <dbReference type="ARBA" id="ARBA00023004"/>
    </source>
</evidence>
<dbReference type="EMBL" id="JANPWB010000015">
    <property type="protein sequence ID" value="KAJ1087384.1"/>
    <property type="molecule type" value="Genomic_DNA"/>
</dbReference>
<dbReference type="PRINTS" id="PR00463">
    <property type="entry name" value="EP450I"/>
</dbReference>
<dbReference type="SUPFAM" id="SSF48264">
    <property type="entry name" value="Cytochrome P450"/>
    <property type="match status" value="1"/>
</dbReference>
<evidence type="ECO:0000313" key="5">
    <source>
        <dbReference type="EMBL" id="KAJ1087384.1"/>
    </source>
</evidence>
<gene>
    <name evidence="5" type="ORF">NDU88_000560</name>
</gene>
<proteinExistence type="inferred from homology"/>
<dbReference type="GO" id="GO:0005506">
    <property type="term" value="F:iron ion binding"/>
    <property type="evidence" value="ECO:0007669"/>
    <property type="project" value="InterPro"/>
</dbReference>
<comment type="caution">
    <text evidence="5">The sequence shown here is derived from an EMBL/GenBank/DDBJ whole genome shotgun (WGS) entry which is preliminary data.</text>
</comment>
<dbReference type="InterPro" id="IPR002401">
    <property type="entry name" value="Cyt_P450_E_grp-I"/>
</dbReference>
<dbReference type="PANTHER" id="PTHR24300:SF368">
    <property type="entry name" value="CYTOCHROME P450, FAMILY 2, SUBFAMILY AB, POLYPEPTIDE 1"/>
    <property type="match status" value="1"/>
</dbReference>
<dbReference type="InterPro" id="IPR050182">
    <property type="entry name" value="Cytochrome_P450_fam2"/>
</dbReference>
<dbReference type="GO" id="GO:0006082">
    <property type="term" value="P:organic acid metabolic process"/>
    <property type="evidence" value="ECO:0007669"/>
    <property type="project" value="TreeGrafter"/>
</dbReference>
<name>A0AAV7L8Y4_PLEWA</name>
<keyword evidence="6" id="KW-1185">Reference proteome</keyword>
<protein>
    <submittedName>
        <fullName evidence="5">Uncharacterized protein</fullName>
    </submittedName>
</protein>
<evidence type="ECO:0000313" key="6">
    <source>
        <dbReference type="Proteomes" id="UP001066276"/>
    </source>
</evidence>
<dbReference type="InterPro" id="IPR001128">
    <property type="entry name" value="Cyt_P450"/>
</dbReference>
<keyword evidence="3" id="KW-0479">Metal-binding</keyword>
<comment type="cofactor">
    <cofactor evidence="1">
        <name>heme</name>
        <dbReference type="ChEBI" id="CHEBI:30413"/>
    </cofactor>
</comment>
<dbReference type="PANTHER" id="PTHR24300">
    <property type="entry name" value="CYTOCHROME P450 508A4-RELATED"/>
    <property type="match status" value="1"/>
</dbReference>
<evidence type="ECO:0000256" key="2">
    <source>
        <dbReference type="ARBA" id="ARBA00010617"/>
    </source>
</evidence>
<dbReference type="AlphaFoldDB" id="A0AAV7L8Y4"/>
<dbReference type="GO" id="GO:0020037">
    <property type="term" value="F:heme binding"/>
    <property type="evidence" value="ECO:0007669"/>
    <property type="project" value="InterPro"/>
</dbReference>